<dbReference type="EMBL" id="AODQ01000058">
    <property type="protein sequence ID" value="EMR02425.1"/>
    <property type="molecule type" value="Genomic_DNA"/>
</dbReference>
<dbReference type="Gene3D" id="3.40.50.1110">
    <property type="entry name" value="SGNH hydrolase"/>
    <property type="match status" value="1"/>
</dbReference>
<evidence type="ECO:0000313" key="2">
    <source>
        <dbReference type="Proteomes" id="UP000011910"/>
    </source>
</evidence>
<sequence>MNDVAYFNVVAWDNLALSAEQAAQLNAGFSAQLDAGIKQQVEAVVVRDMIIPQVAQGVVYQQAFDGAKAQGATDEQAQQAATAYVASAEGQAAIQGLTGSLRTSQEPAQVYAIVQQQLASDPVQAQVNAAVQQQITQLKAGKLYPVFTEGRNGFVVASNDSPTGIKQLAAGEKITLTALSAGILTAEGLAGLNYVIPDRYALDAFELQRIQAATTAYNTIIAEIAAENTFALVDINGIQARLNTSGINEGGRQFTSAFITGNLFSLDGVHSTQAGYALLAKEFIMAINSYYGAKLPLPDVSLYPTLPLPAPVQ</sequence>
<accession>M7NKV5</accession>
<comment type="caution">
    <text evidence="1">The sequence shown here is derived from an EMBL/GenBank/DDBJ whole genome shotgun (WGS) entry which is preliminary data.</text>
</comment>
<dbReference type="GO" id="GO:0016788">
    <property type="term" value="F:hydrolase activity, acting on ester bonds"/>
    <property type="evidence" value="ECO:0007669"/>
    <property type="project" value="UniProtKB-ARBA"/>
</dbReference>
<name>M7NKV5_9BACT</name>
<dbReference type="AlphaFoldDB" id="M7NKV5"/>
<dbReference type="STRING" id="1279009.ADICEAN_02411"/>
<reference evidence="1 2" key="1">
    <citation type="journal article" date="2013" name="Genome Announc.">
        <title>Draft Genome Sequence of Cesiribacter andamanensis Strain AMV16T, Isolated from a Soil Sample from a Mud Volcano in the Andaman Islands, India.</title>
        <authorList>
            <person name="Shivaji S."/>
            <person name="Ara S."/>
            <person name="Begum Z."/>
            <person name="Srinivas T.N."/>
            <person name="Singh A."/>
            <person name="Kumar Pinnaka A."/>
        </authorList>
    </citation>
    <scope>NUCLEOTIDE SEQUENCE [LARGE SCALE GENOMIC DNA]</scope>
    <source>
        <strain evidence="1 2">AMV16</strain>
    </source>
</reference>
<dbReference type="SUPFAM" id="SSF52266">
    <property type="entry name" value="SGNH hydrolase"/>
    <property type="match status" value="1"/>
</dbReference>
<protein>
    <recommendedName>
        <fullName evidence="3">SGNH hydrolase-type esterase domain-containing protein</fullName>
    </recommendedName>
</protein>
<gene>
    <name evidence="1" type="ORF">ADICEAN_02411</name>
</gene>
<keyword evidence="2" id="KW-1185">Reference proteome</keyword>
<evidence type="ECO:0000313" key="1">
    <source>
        <dbReference type="EMBL" id="EMR02425.1"/>
    </source>
</evidence>
<dbReference type="eggNOG" id="COG3240">
    <property type="taxonomic scope" value="Bacteria"/>
</dbReference>
<proteinExistence type="predicted"/>
<dbReference type="InterPro" id="IPR036514">
    <property type="entry name" value="SGNH_hydro_sf"/>
</dbReference>
<organism evidence="1 2">
    <name type="scientific">Cesiribacter andamanensis AMV16</name>
    <dbReference type="NCBI Taxonomy" id="1279009"/>
    <lineage>
        <taxon>Bacteria</taxon>
        <taxon>Pseudomonadati</taxon>
        <taxon>Bacteroidota</taxon>
        <taxon>Cytophagia</taxon>
        <taxon>Cytophagales</taxon>
        <taxon>Cesiribacteraceae</taxon>
        <taxon>Cesiribacter</taxon>
    </lineage>
</organism>
<evidence type="ECO:0008006" key="3">
    <source>
        <dbReference type="Google" id="ProtNLM"/>
    </source>
</evidence>
<dbReference type="Proteomes" id="UP000011910">
    <property type="component" value="Unassembled WGS sequence"/>
</dbReference>